<name>A0A9P7RE65_9PEZI</name>
<protein>
    <submittedName>
        <fullName evidence="1">Uncharacterized protein</fullName>
    </submittedName>
</protein>
<dbReference type="AlphaFoldDB" id="A0A9P7RE65"/>
<dbReference type="EMBL" id="JAESDN010000002">
    <property type="protein sequence ID" value="KAG7055003.1"/>
    <property type="molecule type" value="Genomic_DNA"/>
</dbReference>
<organism evidence="1 2">
    <name type="scientific">Colletotrichum scovillei</name>
    <dbReference type="NCBI Taxonomy" id="1209932"/>
    <lineage>
        <taxon>Eukaryota</taxon>
        <taxon>Fungi</taxon>
        <taxon>Dikarya</taxon>
        <taxon>Ascomycota</taxon>
        <taxon>Pezizomycotina</taxon>
        <taxon>Sordariomycetes</taxon>
        <taxon>Hypocreomycetidae</taxon>
        <taxon>Glomerellales</taxon>
        <taxon>Glomerellaceae</taxon>
        <taxon>Colletotrichum</taxon>
        <taxon>Colletotrichum acutatum species complex</taxon>
    </lineage>
</organism>
<sequence length="82" mass="8573">MIHLCRLHLISHPSARPTLTYVSIAAPRLPRAAWSTHLETSTVLQSFLASVLAADDDAAAAAAAMLERESDAGLCASVCASV</sequence>
<accession>A0A9P7RE65</accession>
<dbReference type="Proteomes" id="UP000699042">
    <property type="component" value="Unassembled WGS sequence"/>
</dbReference>
<keyword evidence="2" id="KW-1185">Reference proteome</keyword>
<proteinExistence type="predicted"/>
<gene>
    <name evidence="1" type="ORF">JMJ77_007472</name>
</gene>
<reference evidence="1" key="1">
    <citation type="submission" date="2021-05" db="EMBL/GenBank/DDBJ databases">
        <title>Comparative genomics of three Colletotrichum scovillei strains and genetic complementation revealed genes involved fungal growth and virulence on chili pepper.</title>
        <authorList>
            <person name="Hsieh D.-K."/>
            <person name="Chuang S.-C."/>
            <person name="Chen C.-Y."/>
            <person name="Chao Y.-T."/>
            <person name="Lu M.-Y.J."/>
            <person name="Lee M.-H."/>
            <person name="Shih M.-C."/>
        </authorList>
    </citation>
    <scope>NUCLEOTIDE SEQUENCE</scope>
    <source>
        <strain evidence="1">Coll-153</strain>
    </source>
</reference>
<evidence type="ECO:0000313" key="2">
    <source>
        <dbReference type="Proteomes" id="UP000699042"/>
    </source>
</evidence>
<comment type="caution">
    <text evidence="1">The sequence shown here is derived from an EMBL/GenBank/DDBJ whole genome shotgun (WGS) entry which is preliminary data.</text>
</comment>
<evidence type="ECO:0000313" key="1">
    <source>
        <dbReference type="EMBL" id="KAG7055003.1"/>
    </source>
</evidence>